<name>A0A1T4NFZ2_9ENTE</name>
<accession>A0A1T4NFZ2</accession>
<proteinExistence type="predicted"/>
<evidence type="ECO:0000313" key="1">
    <source>
        <dbReference type="EMBL" id="SJZ77698.1"/>
    </source>
</evidence>
<dbReference type="RefSeq" id="WP_078807339.1">
    <property type="nucleotide sequence ID" value="NZ_FUXI01000014.1"/>
</dbReference>
<dbReference type="EMBL" id="FUXI01000014">
    <property type="protein sequence ID" value="SJZ77698.1"/>
    <property type="molecule type" value="Genomic_DNA"/>
</dbReference>
<dbReference type="AlphaFoldDB" id="A0A1T4NFZ2"/>
<keyword evidence="2" id="KW-1185">Reference proteome</keyword>
<protein>
    <submittedName>
        <fullName evidence="1">Uncharacterized protein</fullName>
    </submittedName>
</protein>
<sequence length="123" mass="15145">MRAYDDVPYTVEELTEILNYFRVPDTIRKWSQYVEERTGYKFLKGVNENHIVYKEGTDEPREDFYYTDEEVKKFERFVELLEEKVEFNTSLYRAFLSSEDYALMKRVNFRYNTYKKMKFGKED</sequence>
<organism evidence="1 2">
    <name type="scientific">Pilibacter termitis</name>
    <dbReference type="NCBI Taxonomy" id="263852"/>
    <lineage>
        <taxon>Bacteria</taxon>
        <taxon>Bacillati</taxon>
        <taxon>Bacillota</taxon>
        <taxon>Bacilli</taxon>
        <taxon>Lactobacillales</taxon>
        <taxon>Enterococcaceae</taxon>
        <taxon>Pilibacter</taxon>
    </lineage>
</organism>
<evidence type="ECO:0000313" key="2">
    <source>
        <dbReference type="Proteomes" id="UP000190328"/>
    </source>
</evidence>
<dbReference type="Proteomes" id="UP000190328">
    <property type="component" value="Unassembled WGS sequence"/>
</dbReference>
<gene>
    <name evidence="1" type="ORF">SAMN02745116_01406</name>
</gene>
<reference evidence="1 2" key="1">
    <citation type="submission" date="2017-02" db="EMBL/GenBank/DDBJ databases">
        <authorList>
            <person name="Peterson S.W."/>
        </authorList>
    </citation>
    <scope>NUCLEOTIDE SEQUENCE [LARGE SCALE GENOMIC DNA]</scope>
    <source>
        <strain evidence="1 2">ATCC BAA-1030</strain>
    </source>
</reference>
<dbReference type="STRING" id="263852.SAMN02745116_01406"/>